<keyword evidence="4" id="KW-1185">Reference proteome</keyword>
<comment type="caution">
    <text evidence="3">The sequence shown here is derived from an EMBL/GenBank/DDBJ whole genome shotgun (WGS) entry which is preliminary data.</text>
</comment>
<dbReference type="InterPro" id="IPR012495">
    <property type="entry name" value="TadE-like_dom"/>
</dbReference>
<proteinExistence type="predicted"/>
<sequence length="150" mass="15205">MEAAPGQATVEFAMVIAVFLLLLFGGLSASLYTVERGAAVTAVAAGARVAAGSAPGNPNAPNVDGATNEVGRLAGPALFGTRVNRLPGGASCRQPAQVPAGEVDVCARLNPNGMVDVELRGRPANPVPPAFGFDWLLDVGAEIEPVTFKP</sequence>
<keyword evidence="1" id="KW-1133">Transmembrane helix</keyword>
<evidence type="ECO:0000259" key="2">
    <source>
        <dbReference type="Pfam" id="PF07811"/>
    </source>
</evidence>
<dbReference type="EMBL" id="JAEKNR010000118">
    <property type="protein sequence ID" value="MBJ7598624.1"/>
    <property type="molecule type" value="Genomic_DNA"/>
</dbReference>
<evidence type="ECO:0000313" key="4">
    <source>
        <dbReference type="Proteomes" id="UP000612893"/>
    </source>
</evidence>
<evidence type="ECO:0000313" key="3">
    <source>
        <dbReference type="EMBL" id="MBJ7598624.1"/>
    </source>
</evidence>
<accession>A0A934N9F5</accession>
<keyword evidence="1" id="KW-0812">Transmembrane</keyword>
<keyword evidence="1" id="KW-0472">Membrane</keyword>
<evidence type="ECO:0000256" key="1">
    <source>
        <dbReference type="SAM" id="Phobius"/>
    </source>
</evidence>
<dbReference type="Pfam" id="PF07811">
    <property type="entry name" value="TadE"/>
    <property type="match status" value="1"/>
</dbReference>
<dbReference type="Proteomes" id="UP000612893">
    <property type="component" value="Unassembled WGS sequence"/>
</dbReference>
<reference evidence="3" key="1">
    <citation type="submission" date="2020-10" db="EMBL/GenBank/DDBJ databases">
        <title>Ca. Dormibacterota MAGs.</title>
        <authorList>
            <person name="Montgomery K."/>
        </authorList>
    </citation>
    <scope>NUCLEOTIDE SEQUENCE [LARGE SCALE GENOMIC DNA]</scope>
    <source>
        <strain evidence="3">SC8812_S17_10</strain>
    </source>
</reference>
<name>A0A934N9F5_9BACT</name>
<protein>
    <submittedName>
        <fullName evidence="3">Pilus assembly protein</fullName>
    </submittedName>
</protein>
<feature type="domain" description="TadE-like" evidence="2">
    <location>
        <begin position="6"/>
        <end position="48"/>
    </location>
</feature>
<organism evidence="3 4">
    <name type="scientific">Candidatus Nephthysia bennettiae</name>
    <dbReference type="NCBI Taxonomy" id="3127016"/>
    <lineage>
        <taxon>Bacteria</taxon>
        <taxon>Bacillati</taxon>
        <taxon>Candidatus Dormiibacterota</taxon>
        <taxon>Candidatus Dormibacteria</taxon>
        <taxon>Candidatus Dormibacterales</taxon>
        <taxon>Candidatus Dormibacteraceae</taxon>
        <taxon>Candidatus Nephthysia</taxon>
    </lineage>
</organism>
<dbReference type="RefSeq" id="WP_338201781.1">
    <property type="nucleotide sequence ID" value="NZ_JAEKNR010000118.1"/>
</dbReference>
<gene>
    <name evidence="3" type="ORF">JF922_11140</name>
</gene>
<feature type="transmembrane region" description="Helical" evidence="1">
    <location>
        <begin position="12"/>
        <end position="34"/>
    </location>
</feature>
<dbReference type="AlphaFoldDB" id="A0A934N9F5"/>